<proteinExistence type="predicted"/>
<accession>A0ACB9SI90</accession>
<evidence type="ECO:0000313" key="1">
    <source>
        <dbReference type="EMBL" id="KAI4454518.1"/>
    </source>
</evidence>
<evidence type="ECO:0000313" key="2">
    <source>
        <dbReference type="Proteomes" id="UP001056778"/>
    </source>
</evidence>
<keyword evidence="2" id="KW-1185">Reference proteome</keyword>
<reference evidence="1" key="1">
    <citation type="submission" date="2022-04" db="EMBL/GenBank/DDBJ databases">
        <title>Chromosome-scale genome assembly of Holotrichia oblita Faldermann.</title>
        <authorList>
            <person name="Rongchong L."/>
        </authorList>
    </citation>
    <scope>NUCLEOTIDE SEQUENCE</scope>
    <source>
        <strain evidence="1">81SQS9</strain>
    </source>
</reference>
<gene>
    <name evidence="1" type="ORF">MML48_9g00005973</name>
</gene>
<dbReference type="EMBL" id="CM043023">
    <property type="protein sequence ID" value="KAI4454518.1"/>
    <property type="molecule type" value="Genomic_DNA"/>
</dbReference>
<comment type="caution">
    <text evidence="1">The sequence shown here is derived from an EMBL/GenBank/DDBJ whole genome shotgun (WGS) entry which is preliminary data.</text>
</comment>
<dbReference type="Proteomes" id="UP001056778">
    <property type="component" value="Chromosome 9"/>
</dbReference>
<organism evidence="1 2">
    <name type="scientific">Holotrichia oblita</name>
    <name type="common">Chafer beetle</name>
    <dbReference type="NCBI Taxonomy" id="644536"/>
    <lineage>
        <taxon>Eukaryota</taxon>
        <taxon>Metazoa</taxon>
        <taxon>Ecdysozoa</taxon>
        <taxon>Arthropoda</taxon>
        <taxon>Hexapoda</taxon>
        <taxon>Insecta</taxon>
        <taxon>Pterygota</taxon>
        <taxon>Neoptera</taxon>
        <taxon>Endopterygota</taxon>
        <taxon>Coleoptera</taxon>
        <taxon>Polyphaga</taxon>
        <taxon>Scarabaeiformia</taxon>
        <taxon>Scarabaeidae</taxon>
        <taxon>Melolonthinae</taxon>
        <taxon>Holotrichia</taxon>
    </lineage>
</organism>
<sequence>MADMTVRDFYTGKNIFITGGTGFVGVCLLEKILRCIPDIGDIYLLMRPKKGKEITDRLQEIKKNKIFEQLLENKPEEEVFKKLKAIAGDVGSPDLGMSVADRELLQENVNVFFHSAATLDFAETLKSTVEVNLLGTRRCLHLARECRNLKAFVHVSSAYVNSWRLQCEEIIYPLSQDPEELIKVVAECSEEEIERKTPELLGDHLNTYTITKHMAEHEVQKLQENFPCAIVRPSMIIGAWREPTPGWTISKNGPQGFLMGAAKGVVRRLPVGKTLIYDYIPVDVVVNELIVAGFHAGSTKTKEVEIYHCTSSTRQPFTWASVEDKVNGYLHKYPLKSAVWYPHLKFLPSITWFRISALFVHFLPAIILDTVTKISGGRPILMKLHRNVNSSLTRLEKFIFTEWSFSSKKSDDLQKWLCPSDQKDFNLDIKDLVWVDYFVELTKGTRIYLNKESLKNLEAARGKDTLLMVLHLSLQAGILFFVWYLTSWISGATMMSEITQWYAEKHILITGATGFMGKVLIEKLLRSCTNIQKIYLLVRNKRGKTPKQRLEELLSIPIFDELRKSPNADDIFRKLIPINGDVTMEGLGISDEALRELQDNVNVVFHMAANVRFDQPLKQALTFNTGGTLKLLDVVRTFKRLKAFVHVGTSYCHCEEDVLEEKLYPAPHNPRKMLDLITWLEDDLVILLTPHLLRKFPNTYAYTKRLTEDILQEYASKIPIAIARPSIVTAALKEPLPGWVDNLNGATGILVGGGKGVIRTMHCNAEFDADIVPVDIGINSLIILAKELGERERHEEPLVYNLTADGRNPITWGQALDYGRKHVYNNPFSVCLWYPDGSPKSNYFIHMLAVFFFHLVPAYTVDSMLSLFGKKPFLVRVQKRIQGGLEVLQYYTTKPWRFTNNNIKIAFSKLSEKEKEVFNTDTSNMNWDNYIKDYILGARRYCDKDDPSTLPKARRLLKIILAGYAGLFCPLLPLVFISNKWYRYCTDVLFTFWQMYPTVLLEVLCGCEIEATGDAIYSEETSILVMNHRTRTDWNFLWPAIYHSTVGINRFKYPTKFILKDIIRHIPGPGWVMQLACFLYIKRCWIADKPKLRSLVDYFCSMSYKFSLLLFPEGTDLTTTTKRISNKFADKHDLKKYDYVLHPRTTGFSFLAGRLLNKNALDSLYDITLAYCDRIPQSEKDILWGNFPKKIKMHFTRYPSTVLPHSEDNLKKFLEKCWLEKEQVLKEFHINGNFPTGHRLIKSNRVELYLAYNMEDKGEINLLPDRIYENFINSTFLLTGATGFLGKVLLERLLRAFDVKRIYLLIRCKGEKSPEERLQTVFASPLFDKVRELKGDEIFKKCVIIPGDITKNGLDLCEEDRHILQEEVEYVVHSAATVRFDEPLRKAFLINTKGTFTMTQLAKGMKNLKIFTYISTTFCHPEQKILYEKLYKNKHNFEQIINLIDVCDDKTVEALSSQFLEGVPNSYTVSKALAEDVVAQAMDTVPAIIVRPSIIIPMWKEPLPGWSDTTNGPTGILLAGGKGVLRSMYGNRDAYADFISVDAVADTIMVIKTYSVHQQIPHRVYNISVHNEVKLSWGEIIDVGTEIATTKVPFDMILWAPGGAFFCSLVNMDEIEFLPDRIFDNYLNATIFITGGTGFLGKVIIERFLRVFDVKRIYILIRNKRGKMPSTRLREIFSNPLYDQVRNLKGDQIFEKCHPISGDVSRDCLGLLPNDRDILQEDVEYVINTAASIKFDDPLKKALLINAKGTLSMVEFAKGMKKLKLFIHVSTAYSHPEHKIIEEKIYPIEYNYEQIIPLSEYFDQDTIEVMRRSFMKDAPNTYTVSKAIGEDIVAKAMDSLPIIIMRPTIVISTWKDPIPGWTDNLNGPIGAIVAVGTGVLRSVYARNDMHTDLVCVDYVADSVLVLGAYSLQNQFPNKVFNISSHNQISLTWKECINTSIKVNKEKIPFDLFLWVPSAVTRNTRFMYYIDLVLWQLIPALIIDLILPLFGHKPMLWQVQKRVMKAMSALEFYTNNEWTFHNHWIENARTWLNAKELSKYTLSQSEVVPEEFLTNQILGLRRYILKEPDENIPNSKRFMRIAIDMNEIEILPDRIFDNYYNTTIFITGGTGFLGKVVIERLLRLFDVKKIYILIRDNKGLTPIERLQDTFSNPLFDKLRSLKGPDIFEKCKAIAGDVTEDRLGLKDEDREILKKEVEYVIHSAATVRFNESLRTAVLINTKGTVSAIQLAKEMKNLKLFTHVSTTYCHPELNVLKEIIYPSKFNYEHIISLADWFDEDTLESMKKSFMEDLPNTYTFSKALGEDAVASVMDTLPIVIMRPSIILPIWREPLPGWTDNMNGVVGVLVAFGKGILRTIRINPEIVSDFITVDVVADNLLALGAYSVQNHRLWKTQMHVLDGLNILQYYGNNKWIFENHYIAKCGAWMNAKELSKYTLTHDGADVDNYVISLFLGMRRYLLKEPDENIPKAKRLMRTAVDMNEIEILPDRIFDNYYNTTIFITGGTGFLGKVVIERLLRLFDVKKIYILIRDNKGLTPIERLQDTFSNPLFDKLRSLKGPDIFEKCKAIAGDVTEDRLGLKDEDREILKKEVEYVIHSAATVRFNESLRTAVLINTKGTVSAIQLAKEMKNLKLFTHVSTTYCHPELNVLKEIIYPSKFNYEHIISLADWFDEDTLESMKKSFMEDLPNTYTFSKALGEDAVASVMDTLPIVIMRPSIILPIWREPLPGWTDNMTGLVGVFVAIGKGILRTVRINREVVSDFVTVDVVADNLLALGAYSVQNRLWKTQMRVLDGLNILQYYGNNKWIFENHYIAKCGAWMNAKELSKYTLTHDGADVDEYVISMFLGTRRYLLKEPDENIPKAKRLMRTVIWVDWILKAIFKTFMAYLFYRLVLLKMYNT</sequence>
<name>A0ACB9SI90_HOLOL</name>
<protein>
    <submittedName>
        <fullName evidence="1">Male sterility protein 2-related</fullName>
    </submittedName>
</protein>